<dbReference type="EMBL" id="UINC01010290">
    <property type="protein sequence ID" value="SVA45838.1"/>
    <property type="molecule type" value="Genomic_DNA"/>
</dbReference>
<evidence type="ECO:0000313" key="2">
    <source>
        <dbReference type="EMBL" id="SVA45838.1"/>
    </source>
</evidence>
<organism evidence="2">
    <name type="scientific">marine metagenome</name>
    <dbReference type="NCBI Taxonomy" id="408172"/>
    <lineage>
        <taxon>unclassified sequences</taxon>
        <taxon>metagenomes</taxon>
        <taxon>ecological metagenomes</taxon>
    </lineage>
</organism>
<feature type="region of interest" description="Disordered" evidence="1">
    <location>
        <begin position="1"/>
        <end position="25"/>
    </location>
</feature>
<sequence length="25" mass="2756">MLQLQRQRAGDENRTHVTSLGSSGN</sequence>
<accession>A0A381W1H7</accession>
<proteinExistence type="predicted"/>
<dbReference type="AlphaFoldDB" id="A0A381W1H7"/>
<feature type="compositionally biased region" description="Polar residues" evidence="1">
    <location>
        <begin position="16"/>
        <end position="25"/>
    </location>
</feature>
<name>A0A381W1H7_9ZZZZ</name>
<feature type="non-terminal residue" evidence="2">
    <location>
        <position position="25"/>
    </location>
</feature>
<evidence type="ECO:0000256" key="1">
    <source>
        <dbReference type="SAM" id="MobiDB-lite"/>
    </source>
</evidence>
<reference evidence="2" key="1">
    <citation type="submission" date="2018-05" db="EMBL/GenBank/DDBJ databases">
        <authorList>
            <person name="Lanie J.A."/>
            <person name="Ng W.-L."/>
            <person name="Kazmierczak K.M."/>
            <person name="Andrzejewski T.M."/>
            <person name="Davidsen T.M."/>
            <person name="Wayne K.J."/>
            <person name="Tettelin H."/>
            <person name="Glass J.I."/>
            <person name="Rusch D."/>
            <person name="Podicherti R."/>
            <person name="Tsui H.-C.T."/>
            <person name="Winkler M.E."/>
        </authorList>
    </citation>
    <scope>NUCLEOTIDE SEQUENCE</scope>
</reference>
<gene>
    <name evidence="2" type="ORF">METZ01_LOCUS98692</name>
</gene>
<protein>
    <submittedName>
        <fullName evidence="2">Uncharacterized protein</fullName>
    </submittedName>
</protein>